<dbReference type="GO" id="GO:0016279">
    <property type="term" value="F:protein-lysine N-methyltransferase activity"/>
    <property type="evidence" value="ECO:0007669"/>
    <property type="project" value="TreeGrafter"/>
</dbReference>
<name>A0A7U8C2Q5_NEPCE</name>
<dbReference type="Pfam" id="PF06325">
    <property type="entry name" value="PrmA"/>
    <property type="match status" value="1"/>
</dbReference>
<accession>A0A7U8C2Q5</accession>
<dbReference type="OrthoDB" id="9794615at2"/>
<proteinExistence type="predicted"/>
<dbReference type="InterPro" id="IPR029063">
    <property type="entry name" value="SAM-dependent_MTases_sf"/>
</dbReference>
<evidence type="ECO:0000313" key="3">
    <source>
        <dbReference type="EMBL" id="EAR60368.1"/>
    </source>
</evidence>
<dbReference type="CDD" id="cd02440">
    <property type="entry name" value="AdoMet_MTases"/>
    <property type="match status" value="1"/>
</dbReference>
<sequence>MSDKASLPRLLDERIVNMLADARLVEQSLPQCSEIKLWLVDPLPMRRKFTQEEIISIQAYPAYWAFCWASGQVLARYILDHPEIVKGKKVMDFGAGSGVVGIAAMMAGAREVVCCDIDSDALLACRGNVDLNGVECRYHGDLFAFDEPLDLLIAADVLYDKENLPLLEVFRQKATEVLIGDSRIKNFDFPPYRKIGEQESSTVPDLDELDEFRRVSLYRAIAD</sequence>
<organism evidence="3 4">
    <name type="scientific">Neptuniibacter caesariensis</name>
    <dbReference type="NCBI Taxonomy" id="207954"/>
    <lineage>
        <taxon>Bacteria</taxon>
        <taxon>Pseudomonadati</taxon>
        <taxon>Pseudomonadota</taxon>
        <taxon>Gammaproteobacteria</taxon>
        <taxon>Oceanospirillales</taxon>
        <taxon>Oceanospirillaceae</taxon>
        <taxon>Neptuniibacter</taxon>
    </lineage>
</organism>
<evidence type="ECO:0008006" key="5">
    <source>
        <dbReference type="Google" id="ProtNLM"/>
    </source>
</evidence>
<dbReference type="Gene3D" id="3.40.50.150">
    <property type="entry name" value="Vaccinia Virus protein VP39"/>
    <property type="match status" value="1"/>
</dbReference>
<dbReference type="InterPro" id="IPR050078">
    <property type="entry name" value="Ribosomal_L11_MeTrfase_PrmA"/>
</dbReference>
<evidence type="ECO:0000313" key="4">
    <source>
        <dbReference type="Proteomes" id="UP000002171"/>
    </source>
</evidence>
<dbReference type="GO" id="GO:0032259">
    <property type="term" value="P:methylation"/>
    <property type="evidence" value="ECO:0007669"/>
    <property type="project" value="UniProtKB-KW"/>
</dbReference>
<dbReference type="SUPFAM" id="SSF53335">
    <property type="entry name" value="S-adenosyl-L-methionine-dependent methyltransferases"/>
    <property type="match status" value="1"/>
</dbReference>
<keyword evidence="4" id="KW-1185">Reference proteome</keyword>
<evidence type="ECO:0000256" key="1">
    <source>
        <dbReference type="ARBA" id="ARBA00022603"/>
    </source>
</evidence>
<dbReference type="AlphaFoldDB" id="A0A7U8C2Q5"/>
<dbReference type="PANTHER" id="PTHR43648">
    <property type="entry name" value="ELECTRON TRANSFER FLAVOPROTEIN BETA SUBUNIT LYSINE METHYLTRANSFERASE"/>
    <property type="match status" value="1"/>
</dbReference>
<evidence type="ECO:0000256" key="2">
    <source>
        <dbReference type="ARBA" id="ARBA00022679"/>
    </source>
</evidence>
<protein>
    <recommendedName>
        <fullName evidence="5">Protein methyltransferase</fullName>
    </recommendedName>
</protein>
<reference evidence="3 4" key="1">
    <citation type="submission" date="2006-02" db="EMBL/GenBank/DDBJ databases">
        <authorList>
            <person name="Pinhassi J."/>
            <person name="Pedros-Alio C."/>
            <person name="Ferriera S."/>
            <person name="Johnson J."/>
            <person name="Kravitz S."/>
            <person name="Halpern A."/>
            <person name="Remington K."/>
            <person name="Beeson K."/>
            <person name="Tran B."/>
            <person name="Rogers Y.-H."/>
            <person name="Friedman R."/>
            <person name="Venter J.C."/>
        </authorList>
    </citation>
    <scope>NUCLEOTIDE SEQUENCE [LARGE SCALE GENOMIC DNA]</scope>
    <source>
        <strain evidence="3 4">MED92</strain>
    </source>
</reference>
<dbReference type="Proteomes" id="UP000002171">
    <property type="component" value="Unassembled WGS sequence"/>
</dbReference>
<dbReference type="EMBL" id="AAOW01000019">
    <property type="protein sequence ID" value="EAR60368.1"/>
    <property type="molecule type" value="Genomic_DNA"/>
</dbReference>
<comment type="caution">
    <text evidence="3">The sequence shown here is derived from an EMBL/GenBank/DDBJ whole genome shotgun (WGS) entry which is preliminary data.</text>
</comment>
<dbReference type="RefSeq" id="WP_007022976.1">
    <property type="nucleotide sequence ID" value="NZ_CH724128.1"/>
</dbReference>
<keyword evidence="2" id="KW-0808">Transferase</keyword>
<dbReference type="PANTHER" id="PTHR43648:SF1">
    <property type="entry name" value="ELECTRON TRANSFER FLAVOPROTEIN BETA SUBUNIT LYSINE METHYLTRANSFERASE"/>
    <property type="match status" value="1"/>
</dbReference>
<keyword evidence="1" id="KW-0489">Methyltransferase</keyword>
<gene>
    <name evidence="3" type="ORF">MED92_00520</name>
</gene>